<dbReference type="GO" id="GO:0003690">
    <property type="term" value="F:double-stranded DNA binding"/>
    <property type="evidence" value="ECO:0007669"/>
    <property type="project" value="InterPro"/>
</dbReference>
<dbReference type="InterPro" id="IPR009951">
    <property type="entry name" value="Host-nuc_inhib_Gam"/>
</dbReference>
<sequence length="199" mass="22265">MTTAIPMETTPQEGQLVGTYMRNELAEAGFDLPELADTMEEADARATASTYLFALRNIKRDLDANDAEFTVLQDYNRNRHVERQTGLIRQVEYLGGVIEKLFGFMTVTGKKKSLNLVGGRVGMRGQTDELVVENDSWVTEWARQNDVDGIVRMKPSLDRKALRMYMIEGAVATDKATFPAPPGVELKERPDVFFATPAD</sequence>
<name>A0A0F9CCM4_9ZZZZ</name>
<dbReference type="Pfam" id="PF07352">
    <property type="entry name" value="Phage_Mu_Gam"/>
    <property type="match status" value="1"/>
</dbReference>
<proteinExistence type="predicted"/>
<reference evidence="1" key="1">
    <citation type="journal article" date="2015" name="Nature">
        <title>Complex archaea that bridge the gap between prokaryotes and eukaryotes.</title>
        <authorList>
            <person name="Spang A."/>
            <person name="Saw J.H."/>
            <person name="Jorgensen S.L."/>
            <person name="Zaremba-Niedzwiedzka K."/>
            <person name="Martijn J."/>
            <person name="Lind A.E."/>
            <person name="van Eijk R."/>
            <person name="Schleper C."/>
            <person name="Guy L."/>
            <person name="Ettema T.J."/>
        </authorList>
    </citation>
    <scope>NUCLEOTIDE SEQUENCE</scope>
</reference>
<protein>
    <submittedName>
        <fullName evidence="1">Uncharacterized protein</fullName>
    </submittedName>
</protein>
<evidence type="ECO:0000313" key="1">
    <source>
        <dbReference type="EMBL" id="KKL24152.1"/>
    </source>
</evidence>
<organism evidence="1">
    <name type="scientific">marine sediment metagenome</name>
    <dbReference type="NCBI Taxonomy" id="412755"/>
    <lineage>
        <taxon>unclassified sequences</taxon>
        <taxon>metagenomes</taxon>
        <taxon>ecological metagenomes</taxon>
    </lineage>
</organism>
<dbReference type="GO" id="GO:0042262">
    <property type="term" value="P:DNA protection"/>
    <property type="evidence" value="ECO:0007669"/>
    <property type="project" value="InterPro"/>
</dbReference>
<dbReference type="AlphaFoldDB" id="A0A0F9CCM4"/>
<accession>A0A0F9CCM4</accession>
<gene>
    <name evidence="1" type="ORF">LCGC14_2418180</name>
</gene>
<comment type="caution">
    <text evidence="1">The sequence shown here is derived from an EMBL/GenBank/DDBJ whole genome shotgun (WGS) entry which is preliminary data.</text>
</comment>
<dbReference type="EMBL" id="LAZR01036699">
    <property type="protein sequence ID" value="KKL24152.1"/>
    <property type="molecule type" value="Genomic_DNA"/>
</dbReference>
<dbReference type="SUPFAM" id="SSF161266">
    <property type="entry name" value="Gam-like"/>
    <property type="match status" value="1"/>
</dbReference>